<dbReference type="EMBL" id="JAJJMB010000948">
    <property type="protein sequence ID" value="KAI3960289.1"/>
    <property type="molecule type" value="Genomic_DNA"/>
</dbReference>
<accession>A0AAD4THL2</accession>
<evidence type="ECO:0000313" key="2">
    <source>
        <dbReference type="EMBL" id="KAI3960289.1"/>
    </source>
</evidence>
<feature type="compositionally biased region" description="Pro residues" evidence="1">
    <location>
        <begin position="11"/>
        <end position="23"/>
    </location>
</feature>
<organism evidence="2 3">
    <name type="scientific">Papaver atlanticum</name>
    <dbReference type="NCBI Taxonomy" id="357466"/>
    <lineage>
        <taxon>Eukaryota</taxon>
        <taxon>Viridiplantae</taxon>
        <taxon>Streptophyta</taxon>
        <taxon>Embryophyta</taxon>
        <taxon>Tracheophyta</taxon>
        <taxon>Spermatophyta</taxon>
        <taxon>Magnoliopsida</taxon>
        <taxon>Ranunculales</taxon>
        <taxon>Papaveraceae</taxon>
        <taxon>Papaveroideae</taxon>
        <taxon>Papaver</taxon>
    </lineage>
</organism>
<keyword evidence="3" id="KW-1185">Reference proteome</keyword>
<dbReference type="AlphaFoldDB" id="A0AAD4THL2"/>
<comment type="caution">
    <text evidence="2">The sequence shown here is derived from an EMBL/GenBank/DDBJ whole genome shotgun (WGS) entry which is preliminary data.</text>
</comment>
<proteinExistence type="predicted"/>
<evidence type="ECO:0000256" key="1">
    <source>
        <dbReference type="SAM" id="MobiDB-lite"/>
    </source>
</evidence>
<gene>
    <name evidence="2" type="ORF">MKW98_017013</name>
</gene>
<reference evidence="2" key="1">
    <citation type="submission" date="2022-04" db="EMBL/GenBank/DDBJ databases">
        <title>A functionally conserved STORR gene fusion in Papaver species that diverged 16.8 million years ago.</title>
        <authorList>
            <person name="Catania T."/>
        </authorList>
    </citation>
    <scope>NUCLEOTIDE SEQUENCE</scope>
    <source>
        <strain evidence="2">S-188037</strain>
    </source>
</reference>
<protein>
    <submittedName>
        <fullName evidence="2">Uncharacterized protein</fullName>
    </submittedName>
</protein>
<evidence type="ECO:0000313" key="3">
    <source>
        <dbReference type="Proteomes" id="UP001202328"/>
    </source>
</evidence>
<dbReference type="Proteomes" id="UP001202328">
    <property type="component" value="Unassembled WGS sequence"/>
</dbReference>
<sequence length="126" mass="13713">MDNLSVGIVPPSEPDSRPPPITPQGPYDLQATFVCSIRLSAKKLFKLLKKKLPPKVDKHITVIVPTNKPVSFGVSSGDLGFSLRMMIPGREIHRIGLFDTVPCTKKGKASINCTKEGNKASINCTR</sequence>
<feature type="region of interest" description="Disordered" evidence="1">
    <location>
        <begin position="1"/>
        <end position="25"/>
    </location>
</feature>
<name>A0AAD4THL2_9MAGN</name>